<name>A0A3B0UX81_9ZZZZ</name>
<sequence>MNHHQIISYVNHWLNEINSHSLQAPFIYNIYTKYIQKDFNKNHFECIEKTRTKLLTDDFSVATVNYGATSIIHADLQKTR</sequence>
<gene>
    <name evidence="1" type="ORF">MNBD_BACTEROID06-23</name>
</gene>
<accession>A0A3B0UX81</accession>
<evidence type="ECO:0000313" key="1">
    <source>
        <dbReference type="EMBL" id="VAW29249.1"/>
    </source>
</evidence>
<dbReference type="EMBL" id="UOES01000537">
    <property type="protein sequence ID" value="VAW29249.1"/>
    <property type="molecule type" value="Genomic_DNA"/>
</dbReference>
<dbReference type="AlphaFoldDB" id="A0A3B0UX81"/>
<organism evidence="1">
    <name type="scientific">hydrothermal vent metagenome</name>
    <dbReference type="NCBI Taxonomy" id="652676"/>
    <lineage>
        <taxon>unclassified sequences</taxon>
        <taxon>metagenomes</taxon>
        <taxon>ecological metagenomes</taxon>
    </lineage>
</organism>
<reference evidence="1" key="1">
    <citation type="submission" date="2018-06" db="EMBL/GenBank/DDBJ databases">
        <authorList>
            <person name="Zhirakovskaya E."/>
        </authorList>
    </citation>
    <scope>NUCLEOTIDE SEQUENCE</scope>
</reference>
<feature type="non-terminal residue" evidence="1">
    <location>
        <position position="80"/>
    </location>
</feature>
<proteinExistence type="predicted"/>
<protein>
    <submittedName>
        <fullName evidence="1">Uncharacterized protein</fullName>
    </submittedName>
</protein>